<protein>
    <submittedName>
        <fullName evidence="2">Spore protein</fullName>
    </submittedName>
</protein>
<name>A0A9W5W644_9BACL</name>
<gene>
    <name evidence="2" type="ORF">BG53_08905</name>
</gene>
<accession>A0A9W5W644</accession>
<dbReference type="OrthoDB" id="1684521at2"/>
<organism evidence="2 3">
    <name type="scientific">Paenibacillus darwinianus</name>
    <dbReference type="NCBI Taxonomy" id="1380763"/>
    <lineage>
        <taxon>Bacteria</taxon>
        <taxon>Bacillati</taxon>
        <taxon>Bacillota</taxon>
        <taxon>Bacilli</taxon>
        <taxon>Bacillales</taxon>
        <taxon>Paenibacillaceae</taxon>
        <taxon>Paenibacillus</taxon>
    </lineage>
</organism>
<sequence length="49" mass="5457">MSKPDSVPVPEATPNQGRRRQDHNPPQEPMSGSKQVKQNNHSRHNNGEG</sequence>
<feature type="region of interest" description="Disordered" evidence="1">
    <location>
        <begin position="1"/>
        <end position="49"/>
    </location>
</feature>
<reference evidence="2 3" key="1">
    <citation type="submission" date="2014-02" db="EMBL/GenBank/DDBJ databases">
        <title>Genome sequence of Paenibacillus darwinianus reveals adaptive mechanisms for survival in Antarctic soils.</title>
        <authorList>
            <person name="Dsouza M."/>
            <person name="Taylor M.W."/>
            <person name="Turner S.J."/>
            <person name="Aislabie J."/>
        </authorList>
    </citation>
    <scope>NUCLEOTIDE SEQUENCE [LARGE SCALE GENOMIC DNA]</scope>
    <source>
        <strain evidence="2 3">CE1</strain>
    </source>
</reference>
<dbReference type="RefSeq" id="WP_036584243.1">
    <property type="nucleotide sequence ID" value="NZ_KK082169.1"/>
</dbReference>
<dbReference type="Proteomes" id="UP000053750">
    <property type="component" value="Unassembled WGS sequence"/>
</dbReference>
<evidence type="ECO:0000256" key="1">
    <source>
        <dbReference type="SAM" id="MobiDB-lite"/>
    </source>
</evidence>
<dbReference type="EMBL" id="JFHU01000232">
    <property type="protein sequence ID" value="EXX85313.1"/>
    <property type="molecule type" value="Genomic_DNA"/>
</dbReference>
<comment type="caution">
    <text evidence="2">The sequence shown here is derived from an EMBL/GenBank/DDBJ whole genome shotgun (WGS) entry which is preliminary data.</text>
</comment>
<evidence type="ECO:0000313" key="3">
    <source>
        <dbReference type="Proteomes" id="UP000053750"/>
    </source>
</evidence>
<evidence type="ECO:0000313" key="2">
    <source>
        <dbReference type="EMBL" id="EXX85313.1"/>
    </source>
</evidence>
<dbReference type="AlphaFoldDB" id="A0A9W5W644"/>
<feature type="compositionally biased region" description="Polar residues" evidence="1">
    <location>
        <begin position="30"/>
        <end position="39"/>
    </location>
</feature>
<feature type="compositionally biased region" description="Basic residues" evidence="1">
    <location>
        <begin position="40"/>
        <end position="49"/>
    </location>
</feature>
<keyword evidence="3" id="KW-1185">Reference proteome</keyword>
<proteinExistence type="predicted"/>